<gene>
    <name evidence="1" type="ORF">H3H39_22435</name>
</gene>
<evidence type="ECO:0000313" key="2">
    <source>
        <dbReference type="Proteomes" id="UP000573499"/>
    </source>
</evidence>
<proteinExistence type="predicted"/>
<evidence type="ECO:0000313" key="1">
    <source>
        <dbReference type="EMBL" id="MBA5689810.1"/>
    </source>
</evidence>
<dbReference type="Pfam" id="PF20551">
    <property type="entry name" value="DUF6765"/>
    <property type="match status" value="1"/>
</dbReference>
<dbReference type="InterPro" id="IPR046653">
    <property type="entry name" value="DUF6765"/>
</dbReference>
<reference evidence="1 2" key="1">
    <citation type="submission" date="2020-07" db="EMBL/GenBank/DDBJ databases">
        <title>Novel species isolated from subtropical streams in China.</title>
        <authorList>
            <person name="Lu H."/>
        </authorList>
    </citation>
    <scope>NUCLEOTIDE SEQUENCE [LARGE SCALE GENOMIC DNA]</scope>
    <source>
        <strain evidence="1 2">LX47W</strain>
    </source>
</reference>
<organism evidence="1 2">
    <name type="scientific">Rugamonas apoptosis</name>
    <dbReference type="NCBI Taxonomy" id="2758570"/>
    <lineage>
        <taxon>Bacteria</taxon>
        <taxon>Pseudomonadati</taxon>
        <taxon>Pseudomonadota</taxon>
        <taxon>Betaproteobacteria</taxon>
        <taxon>Burkholderiales</taxon>
        <taxon>Oxalobacteraceae</taxon>
        <taxon>Telluria group</taxon>
        <taxon>Rugamonas</taxon>
    </lineage>
</organism>
<protein>
    <submittedName>
        <fullName evidence="1">Uncharacterized protein</fullName>
    </submittedName>
</protein>
<dbReference type="RefSeq" id="WP_182156595.1">
    <property type="nucleotide sequence ID" value="NZ_JACEZU010000012.1"/>
</dbReference>
<comment type="caution">
    <text evidence="1">The sequence shown here is derived from an EMBL/GenBank/DDBJ whole genome shotgun (WGS) entry which is preliminary data.</text>
</comment>
<keyword evidence="2" id="KW-1185">Reference proteome</keyword>
<accession>A0A7W2FDN2</accession>
<dbReference type="AlphaFoldDB" id="A0A7W2FDN2"/>
<dbReference type="EMBL" id="JACEZU010000012">
    <property type="protein sequence ID" value="MBA5689810.1"/>
    <property type="molecule type" value="Genomic_DNA"/>
</dbReference>
<name>A0A7W2FDN2_9BURK</name>
<sequence length="357" mass="39661">MNIDFHYGVVYVIGRLGGLSKEDARVVAHACQYVDDATTPGLLRFSGGETFERFASAHKMFDYKNADNDQNRIVWAPFHFLPGAEGDTLEKKALCRPNSIVAKEMVKHALAQKKATNSLHRLGVTLHVYVDTWAHQGFSGTESKYNKLTSLVGDQHDHQTWLEKLRSGLQTLEENAEAVTLDLISGLGHGAALHFPDMPWAKWKYTNAHKETIERENLPDFINAADMACKVVQAFCAGVWDFEGQPGLPAQAKADLIKLLESNQDHDEKKRFEVVCSSVAAGAISGLHEPIPPYIPKGEGSWKALGTGITSEDDGDERPAWTPAFEESDYRKFHDAVKEHRFVVIQEILPANGIRLA</sequence>
<dbReference type="Proteomes" id="UP000573499">
    <property type="component" value="Unassembled WGS sequence"/>
</dbReference>